<name>A0A388SXS2_9ACTN</name>
<organism evidence="2 3">
    <name type="scientific">Streptomyces spongiicola</name>
    <dbReference type="NCBI Taxonomy" id="1690221"/>
    <lineage>
        <taxon>Bacteria</taxon>
        <taxon>Bacillati</taxon>
        <taxon>Actinomycetota</taxon>
        <taxon>Actinomycetes</taxon>
        <taxon>Kitasatosporales</taxon>
        <taxon>Streptomycetaceae</taxon>
        <taxon>Streptomyces</taxon>
    </lineage>
</organism>
<sequence>MQDQVEWPDVVFDPEAAESSEVGEVDRHGLQEDTSAAGLLDIRNEPIEIEGLWDRHGGHQALGLVPQKASSVPGSQLVESTVDDA</sequence>
<feature type="compositionally biased region" description="Polar residues" evidence="1">
    <location>
        <begin position="68"/>
        <end position="79"/>
    </location>
</feature>
<evidence type="ECO:0000313" key="3">
    <source>
        <dbReference type="Proteomes" id="UP000265354"/>
    </source>
</evidence>
<dbReference type="RefSeq" id="WP_162602696.1">
    <property type="nucleotide sequence ID" value="NZ_CP029254.1"/>
</dbReference>
<evidence type="ECO:0000256" key="1">
    <source>
        <dbReference type="SAM" id="MobiDB-lite"/>
    </source>
</evidence>
<dbReference type="EMBL" id="BGZL01000005">
    <property type="protein sequence ID" value="GBQ00834.1"/>
    <property type="molecule type" value="Genomic_DNA"/>
</dbReference>
<dbReference type="Proteomes" id="UP000265354">
    <property type="component" value="Unassembled WGS sequence"/>
</dbReference>
<comment type="caution">
    <text evidence="2">The sequence shown here is derived from an EMBL/GenBank/DDBJ whole genome shotgun (WGS) entry which is preliminary data.</text>
</comment>
<protein>
    <submittedName>
        <fullName evidence="2">Uncharacterized protein</fullName>
    </submittedName>
</protein>
<reference evidence="2 3" key="1">
    <citation type="submission" date="2018-07" db="EMBL/GenBank/DDBJ databases">
        <title>Whole Genome Shotgun Sequence of Streptomyces spongiicola strain 531S.</title>
        <authorList>
            <person name="Dohra H."/>
            <person name="Kodani S."/>
        </authorList>
    </citation>
    <scope>NUCLEOTIDE SEQUENCE [LARGE SCALE GENOMIC DNA]</scope>
    <source>
        <strain evidence="2 3">531S</strain>
    </source>
</reference>
<proteinExistence type="predicted"/>
<dbReference type="AlphaFoldDB" id="A0A388SXS2"/>
<accession>A0A388SXS2</accession>
<gene>
    <name evidence="2" type="ORF">SSP531S_22560</name>
</gene>
<feature type="region of interest" description="Disordered" evidence="1">
    <location>
        <begin position="66"/>
        <end position="85"/>
    </location>
</feature>
<evidence type="ECO:0000313" key="2">
    <source>
        <dbReference type="EMBL" id="GBQ00834.1"/>
    </source>
</evidence>